<dbReference type="PANTHER" id="PTHR22916">
    <property type="entry name" value="GLYCOSYLTRANSFERASE"/>
    <property type="match status" value="1"/>
</dbReference>
<gene>
    <name evidence="4" type="ORF">DWY77_10695</name>
</gene>
<dbReference type="EMBL" id="QRTP01000037">
    <property type="protein sequence ID" value="RGQ78366.1"/>
    <property type="molecule type" value="Genomic_DNA"/>
</dbReference>
<evidence type="ECO:0000256" key="2">
    <source>
        <dbReference type="ARBA" id="ARBA00022679"/>
    </source>
</evidence>
<dbReference type="Gene3D" id="3.90.550.10">
    <property type="entry name" value="Spore Coat Polysaccharide Biosynthesis Protein SpsA, Chain A"/>
    <property type="match status" value="1"/>
</dbReference>
<organism evidence="4 5">
    <name type="scientific">Megamonas rupellensis</name>
    <dbReference type="NCBI Taxonomy" id="491921"/>
    <lineage>
        <taxon>Bacteria</taxon>
        <taxon>Bacillati</taxon>
        <taxon>Bacillota</taxon>
        <taxon>Negativicutes</taxon>
        <taxon>Selenomonadales</taxon>
        <taxon>Selenomonadaceae</taxon>
        <taxon>Megamonas</taxon>
    </lineage>
</organism>
<evidence type="ECO:0000259" key="3">
    <source>
        <dbReference type="Pfam" id="PF00535"/>
    </source>
</evidence>
<protein>
    <submittedName>
        <fullName evidence="4">Glycosyltransferase</fullName>
    </submittedName>
</protein>
<dbReference type="InterPro" id="IPR001173">
    <property type="entry name" value="Glyco_trans_2-like"/>
</dbReference>
<dbReference type="Pfam" id="PF00535">
    <property type="entry name" value="Glycos_transf_2"/>
    <property type="match status" value="1"/>
</dbReference>
<dbReference type="SUPFAM" id="SSF53448">
    <property type="entry name" value="Nucleotide-diphospho-sugar transferases"/>
    <property type="match status" value="1"/>
</dbReference>
<name>A0A412CC84_9FIRM</name>
<evidence type="ECO:0000313" key="5">
    <source>
        <dbReference type="Proteomes" id="UP000286147"/>
    </source>
</evidence>
<dbReference type="Proteomes" id="UP000286147">
    <property type="component" value="Unassembled WGS sequence"/>
</dbReference>
<feature type="domain" description="Glycosyltransferase 2-like" evidence="3">
    <location>
        <begin position="5"/>
        <end position="126"/>
    </location>
</feature>
<dbReference type="RefSeq" id="WP_118036509.1">
    <property type="nucleotide sequence ID" value="NZ_QRTP01000037.1"/>
</dbReference>
<comment type="caution">
    <text evidence="4">The sequence shown here is derived from an EMBL/GenBank/DDBJ whole genome shotgun (WGS) entry which is preliminary data.</text>
</comment>
<proteinExistence type="predicted"/>
<accession>A0A412CC84</accession>
<keyword evidence="2 4" id="KW-0808">Transferase</keyword>
<dbReference type="GO" id="GO:0016757">
    <property type="term" value="F:glycosyltransferase activity"/>
    <property type="evidence" value="ECO:0007669"/>
    <property type="project" value="UniProtKB-KW"/>
</dbReference>
<dbReference type="InterPro" id="IPR029044">
    <property type="entry name" value="Nucleotide-diphossugar_trans"/>
</dbReference>
<evidence type="ECO:0000256" key="1">
    <source>
        <dbReference type="ARBA" id="ARBA00022676"/>
    </source>
</evidence>
<keyword evidence="1" id="KW-0328">Glycosyltransferase</keyword>
<dbReference type="CDD" id="cd00761">
    <property type="entry name" value="Glyco_tranf_GTA_type"/>
    <property type="match status" value="1"/>
</dbReference>
<dbReference type="AlphaFoldDB" id="A0A412CC84"/>
<reference evidence="4 5" key="1">
    <citation type="submission" date="2018-08" db="EMBL/GenBank/DDBJ databases">
        <title>A genome reference for cultivated species of the human gut microbiota.</title>
        <authorList>
            <person name="Zou Y."/>
            <person name="Xue W."/>
            <person name="Luo G."/>
        </authorList>
    </citation>
    <scope>NUCLEOTIDE SEQUENCE [LARGE SCALE GENOMIC DNA]</scope>
    <source>
        <strain evidence="4 5">AF27-12</strain>
    </source>
</reference>
<evidence type="ECO:0000313" key="4">
    <source>
        <dbReference type="EMBL" id="RGQ78366.1"/>
    </source>
</evidence>
<sequence>MVEISIIVPVYNVEKYLNKCVDSIIKQTFTNWELILVDDGSTDNSGLLCDKFVKKDKRIRVIHKKNGGLSEARNYGIDMSKGNFLIFVDSDDYIDKNMCSILLKKLKENNADIVSCNFYKVFDNKILLNSMFVKGEKIFLKDEILREYFLNLFPDIFATWNKIYKKELFVNNEIRFPIGRLHEDIATTYKLYYYANKIVVINKPLYYYVQRKSSIMNNISNKNIIDSIKVLKDFKKFINRIDRKEYKSLLQITSIKMYISCCDWIICQNKINDISIKIALNDMRKEVLNICNNIKDNKYIDKKYFLKYILLKLNILINIKFWVNKIRRL</sequence>
<dbReference type="PANTHER" id="PTHR22916:SF51">
    <property type="entry name" value="GLYCOSYLTRANSFERASE EPSH-RELATED"/>
    <property type="match status" value="1"/>
</dbReference>